<protein>
    <submittedName>
        <fullName evidence="6">LysR family transcriptional regulator</fullName>
    </submittedName>
</protein>
<geneLocation type="plasmid" evidence="6">
    <name>p3</name>
</geneLocation>
<evidence type="ECO:0000256" key="1">
    <source>
        <dbReference type="ARBA" id="ARBA00009437"/>
    </source>
</evidence>
<dbReference type="RefSeq" id="WP_137143221.1">
    <property type="nucleotide sequence ID" value="NZ_CP032349.1"/>
</dbReference>
<dbReference type="Pfam" id="PF03466">
    <property type="entry name" value="LysR_substrate"/>
    <property type="match status" value="1"/>
</dbReference>
<dbReference type="AlphaFoldDB" id="A0A4D8RD75"/>
<proteinExistence type="inferred from homology"/>
<dbReference type="InterPro" id="IPR058163">
    <property type="entry name" value="LysR-type_TF_proteobact-type"/>
</dbReference>
<dbReference type="Proteomes" id="UP000298693">
    <property type="component" value="Plasmid p3"/>
</dbReference>
<accession>A0A4D8RD75</accession>
<evidence type="ECO:0000259" key="5">
    <source>
        <dbReference type="PROSITE" id="PS50931"/>
    </source>
</evidence>
<dbReference type="CDD" id="cd08432">
    <property type="entry name" value="PBP2_GcdR_TrpI_HvrB_AmpR_like"/>
    <property type="match status" value="1"/>
</dbReference>
<dbReference type="GO" id="GO:0043565">
    <property type="term" value="F:sequence-specific DNA binding"/>
    <property type="evidence" value="ECO:0007669"/>
    <property type="project" value="TreeGrafter"/>
</dbReference>
<dbReference type="FunFam" id="1.10.10.10:FF:000001">
    <property type="entry name" value="LysR family transcriptional regulator"/>
    <property type="match status" value="1"/>
</dbReference>
<gene>
    <name evidence="6" type="ORF">D3869_29415</name>
</gene>
<dbReference type="SUPFAM" id="SSF46785">
    <property type="entry name" value="Winged helix' DNA-binding domain"/>
    <property type="match status" value="1"/>
</dbReference>
<keyword evidence="3" id="KW-0238">DNA-binding</keyword>
<dbReference type="InterPro" id="IPR036390">
    <property type="entry name" value="WH_DNA-bd_sf"/>
</dbReference>
<dbReference type="Gene3D" id="1.10.10.10">
    <property type="entry name" value="Winged helix-like DNA-binding domain superfamily/Winged helix DNA-binding domain"/>
    <property type="match status" value="1"/>
</dbReference>
<sequence length="292" mass="32466">MRDLPPLNALLAFEIVARTGSVRSAADELLVTPSAISRQIRLLEEHFGVALFARQGRGLTMTSVGAAYYERVNSHFDGLRKASALLHSSSGRSVLKLRSYTTFATRWLLPRLSHFQLAHPEIDVRLTTESQWSELGDFDAAIRLGDGQWPEHHAVPLVPNVLRPVCSPALLKGPETKDATWLAQQTLLFVRARPDDWALWCDAAGIDMRRHKRRRELESSALAYQAALEGHGVALAQLVLVEDELAAGDLVAPIAFALDRRDVTYYLVSDVRSQKRSVLNQLQRWLTSGDGA</sequence>
<evidence type="ECO:0000313" key="6">
    <source>
        <dbReference type="EMBL" id="QCO19841.1"/>
    </source>
</evidence>
<dbReference type="Pfam" id="PF00126">
    <property type="entry name" value="HTH_1"/>
    <property type="match status" value="1"/>
</dbReference>
<organism evidence="6 7">
    <name type="scientific">Azospirillum brasilense</name>
    <dbReference type="NCBI Taxonomy" id="192"/>
    <lineage>
        <taxon>Bacteria</taxon>
        <taxon>Pseudomonadati</taxon>
        <taxon>Pseudomonadota</taxon>
        <taxon>Alphaproteobacteria</taxon>
        <taxon>Rhodospirillales</taxon>
        <taxon>Azospirillaceae</taxon>
        <taxon>Azospirillum</taxon>
    </lineage>
</organism>
<evidence type="ECO:0000313" key="7">
    <source>
        <dbReference type="Proteomes" id="UP000298693"/>
    </source>
</evidence>
<dbReference type="PANTHER" id="PTHR30537">
    <property type="entry name" value="HTH-TYPE TRANSCRIPTIONAL REGULATOR"/>
    <property type="match status" value="1"/>
</dbReference>
<keyword evidence="2" id="KW-0805">Transcription regulation</keyword>
<comment type="similarity">
    <text evidence="1">Belongs to the LysR transcriptional regulatory family.</text>
</comment>
<dbReference type="Gene3D" id="3.40.190.10">
    <property type="entry name" value="Periplasmic binding protein-like II"/>
    <property type="match status" value="2"/>
</dbReference>
<dbReference type="EMBL" id="CP032349">
    <property type="protein sequence ID" value="QCO19841.1"/>
    <property type="molecule type" value="Genomic_DNA"/>
</dbReference>
<dbReference type="SUPFAM" id="SSF53850">
    <property type="entry name" value="Periplasmic binding protein-like II"/>
    <property type="match status" value="1"/>
</dbReference>
<keyword evidence="4" id="KW-0804">Transcription</keyword>
<dbReference type="InterPro" id="IPR000847">
    <property type="entry name" value="LysR_HTH_N"/>
</dbReference>
<dbReference type="InterPro" id="IPR036388">
    <property type="entry name" value="WH-like_DNA-bd_sf"/>
</dbReference>
<dbReference type="GO" id="GO:0006351">
    <property type="term" value="P:DNA-templated transcription"/>
    <property type="evidence" value="ECO:0007669"/>
    <property type="project" value="TreeGrafter"/>
</dbReference>
<evidence type="ECO:0000256" key="3">
    <source>
        <dbReference type="ARBA" id="ARBA00023125"/>
    </source>
</evidence>
<dbReference type="PROSITE" id="PS50931">
    <property type="entry name" value="HTH_LYSR"/>
    <property type="match status" value="1"/>
</dbReference>
<reference evidence="6 7" key="1">
    <citation type="submission" date="2018-09" db="EMBL/GenBank/DDBJ databases">
        <title>Whole genome based analysis of evolution and adaptive divergence in Indian and Brazilian strains of Azospirillum brasilense.</title>
        <authorList>
            <person name="Singh C."/>
            <person name="Tripathi A.K."/>
        </authorList>
    </citation>
    <scope>NUCLEOTIDE SEQUENCE [LARGE SCALE GENOMIC DNA]</scope>
    <source>
        <strain evidence="6 7">MTCC4039</strain>
        <plasmid evidence="6 7">p3</plasmid>
    </source>
</reference>
<keyword evidence="6" id="KW-0614">Plasmid</keyword>
<name>A0A4D8RD75_AZOBR</name>
<evidence type="ECO:0000256" key="4">
    <source>
        <dbReference type="ARBA" id="ARBA00023163"/>
    </source>
</evidence>
<dbReference type="PRINTS" id="PR00039">
    <property type="entry name" value="HTHLYSR"/>
</dbReference>
<dbReference type="PANTHER" id="PTHR30537:SF74">
    <property type="entry name" value="HTH-TYPE TRANSCRIPTIONAL REGULATOR TRPI"/>
    <property type="match status" value="1"/>
</dbReference>
<dbReference type="GO" id="GO:0003700">
    <property type="term" value="F:DNA-binding transcription factor activity"/>
    <property type="evidence" value="ECO:0007669"/>
    <property type="project" value="InterPro"/>
</dbReference>
<feature type="domain" description="HTH lysR-type" evidence="5">
    <location>
        <begin position="5"/>
        <end position="62"/>
    </location>
</feature>
<evidence type="ECO:0000256" key="2">
    <source>
        <dbReference type="ARBA" id="ARBA00023015"/>
    </source>
</evidence>
<dbReference type="InterPro" id="IPR005119">
    <property type="entry name" value="LysR_subst-bd"/>
</dbReference>